<dbReference type="InterPro" id="IPR001584">
    <property type="entry name" value="Integrase_cat-core"/>
</dbReference>
<dbReference type="InterPro" id="IPR025948">
    <property type="entry name" value="HTH-like_dom"/>
</dbReference>
<dbReference type="NCBIfam" id="NF033516">
    <property type="entry name" value="transpos_IS3"/>
    <property type="match status" value="1"/>
</dbReference>
<dbReference type="PANTHER" id="PTHR46889">
    <property type="entry name" value="TRANSPOSASE INSF FOR INSERTION SEQUENCE IS3B-RELATED"/>
    <property type="match status" value="1"/>
</dbReference>
<reference evidence="4" key="1">
    <citation type="journal article" date="2019" name="Int. J. Syst. Evol. Microbiol.">
        <title>The Global Catalogue of Microorganisms (GCM) 10K type strain sequencing project: providing services to taxonomists for standard genome sequencing and annotation.</title>
        <authorList>
            <consortium name="The Broad Institute Genomics Platform"/>
            <consortium name="The Broad Institute Genome Sequencing Center for Infectious Disease"/>
            <person name="Wu L."/>
            <person name="Ma J."/>
        </authorList>
    </citation>
    <scope>NUCLEOTIDE SEQUENCE [LARGE SCALE GENOMIC DNA]</scope>
    <source>
        <strain evidence="4">TISTR 2562</strain>
    </source>
</reference>
<dbReference type="InterPro" id="IPR048020">
    <property type="entry name" value="Transpos_IS3"/>
</dbReference>
<dbReference type="SUPFAM" id="SSF53098">
    <property type="entry name" value="Ribonuclease H-like"/>
    <property type="match status" value="1"/>
</dbReference>
<dbReference type="PROSITE" id="PS50994">
    <property type="entry name" value="INTEGRASE"/>
    <property type="match status" value="1"/>
</dbReference>
<dbReference type="InterPro" id="IPR009057">
    <property type="entry name" value="Homeodomain-like_sf"/>
</dbReference>
<organism evidence="3 4">
    <name type="scientific">Sulfitobacter aestuarii</name>
    <dbReference type="NCBI Taxonomy" id="2161676"/>
    <lineage>
        <taxon>Bacteria</taxon>
        <taxon>Pseudomonadati</taxon>
        <taxon>Pseudomonadota</taxon>
        <taxon>Alphaproteobacteria</taxon>
        <taxon>Rhodobacterales</taxon>
        <taxon>Roseobacteraceae</taxon>
        <taxon>Sulfitobacter</taxon>
    </lineage>
</organism>
<evidence type="ECO:0000256" key="1">
    <source>
        <dbReference type="SAM" id="Coils"/>
    </source>
</evidence>
<sequence>MEKNKCGNRYSPEVRERAVRMVFEHQGEFDSQSAAIKSIAPKIGCGPDTLRAWVRRAETDSGRRDGMTTSERDRIRALERENRQLRQANEILKKASAYFCAGGARPPVSEMIAFIKEHREVCGVEPICRVLQIAPSTFYAHLAVENDPDKASDRAKRDAELRPEMKRVWEENLEVYGARKLWRAMKRKKFDVARCTVERLMRDIGIKGVRRGKKVKTTWPDKALASPLDRVNRQFRATMPNQLWVSDFTYVSTWQGFVYVAFVIDTFANKIVGWRASKSQQTEFVLDALEQALYERKPADSLIHHSDRGSQYLSIKYTERLADAGLEPSVGTVGCSYDNALAETMIGLFKAEVIHRLGPWKSADAVEWETLKWVDWFNNRRLLEPIGYITPTEAEEAFYANMNILDKVA</sequence>
<keyword evidence="4" id="KW-1185">Reference proteome</keyword>
<proteinExistence type="predicted"/>
<evidence type="ECO:0000313" key="4">
    <source>
        <dbReference type="Proteomes" id="UP001597474"/>
    </source>
</evidence>
<dbReference type="PANTHER" id="PTHR46889:SF5">
    <property type="entry name" value="INTEGRASE PROTEIN"/>
    <property type="match status" value="1"/>
</dbReference>
<name>A0ABW5U7K8_9RHOB</name>
<dbReference type="Pfam" id="PF13333">
    <property type="entry name" value="rve_2"/>
    <property type="match status" value="1"/>
</dbReference>
<dbReference type="EMBL" id="JBHUMP010000013">
    <property type="protein sequence ID" value="MFD2740712.1"/>
    <property type="molecule type" value="Genomic_DNA"/>
</dbReference>
<dbReference type="InterPro" id="IPR002514">
    <property type="entry name" value="Transposase_8"/>
</dbReference>
<feature type="coiled-coil region" evidence="1">
    <location>
        <begin position="68"/>
        <end position="98"/>
    </location>
</feature>
<gene>
    <name evidence="3" type="ORF">ACFSUD_14085</name>
</gene>
<dbReference type="Pfam" id="PF00665">
    <property type="entry name" value="rve"/>
    <property type="match status" value="1"/>
</dbReference>
<feature type="domain" description="Integrase catalytic" evidence="2">
    <location>
        <begin position="236"/>
        <end position="399"/>
    </location>
</feature>
<protein>
    <submittedName>
        <fullName evidence="3">IS3 family transposase</fullName>
    </submittedName>
</protein>
<dbReference type="Gene3D" id="1.10.10.10">
    <property type="entry name" value="Winged helix-like DNA-binding domain superfamily/Winged helix DNA-binding domain"/>
    <property type="match status" value="1"/>
</dbReference>
<evidence type="ECO:0000259" key="2">
    <source>
        <dbReference type="PROSITE" id="PS50994"/>
    </source>
</evidence>
<evidence type="ECO:0000313" key="3">
    <source>
        <dbReference type="EMBL" id="MFD2740712.1"/>
    </source>
</evidence>
<keyword evidence="1" id="KW-0175">Coiled coil</keyword>
<dbReference type="Pfam" id="PF01527">
    <property type="entry name" value="HTH_Tnp_1"/>
    <property type="match status" value="1"/>
</dbReference>
<dbReference type="Gene3D" id="3.30.420.10">
    <property type="entry name" value="Ribonuclease H-like superfamily/Ribonuclease H"/>
    <property type="match status" value="1"/>
</dbReference>
<dbReference type="InterPro" id="IPR036397">
    <property type="entry name" value="RNaseH_sf"/>
</dbReference>
<comment type="caution">
    <text evidence="3">The sequence shown here is derived from an EMBL/GenBank/DDBJ whole genome shotgun (WGS) entry which is preliminary data.</text>
</comment>
<dbReference type="SUPFAM" id="SSF46689">
    <property type="entry name" value="Homeodomain-like"/>
    <property type="match status" value="1"/>
</dbReference>
<dbReference type="RefSeq" id="WP_152540655.1">
    <property type="nucleotide sequence ID" value="NZ_JBHUMP010000013.1"/>
</dbReference>
<accession>A0ABW5U7K8</accession>
<dbReference type="Pfam" id="PF13276">
    <property type="entry name" value="HTH_21"/>
    <property type="match status" value="1"/>
</dbReference>
<dbReference type="Proteomes" id="UP001597474">
    <property type="component" value="Unassembled WGS sequence"/>
</dbReference>
<dbReference type="InterPro" id="IPR012337">
    <property type="entry name" value="RNaseH-like_sf"/>
</dbReference>
<dbReference type="InterPro" id="IPR036388">
    <property type="entry name" value="WH-like_DNA-bd_sf"/>
</dbReference>
<dbReference type="InterPro" id="IPR050900">
    <property type="entry name" value="Transposase_IS3/IS150/IS904"/>
</dbReference>